<evidence type="ECO:0000313" key="4">
    <source>
        <dbReference type="EMBL" id="CAL4117966.1"/>
    </source>
</evidence>
<evidence type="ECO:0000256" key="3">
    <source>
        <dbReference type="PROSITE-ProRule" id="PRU00023"/>
    </source>
</evidence>
<dbReference type="PROSITE" id="PS50297">
    <property type="entry name" value="ANK_REP_REGION"/>
    <property type="match status" value="2"/>
</dbReference>
<comment type="caution">
    <text evidence="4">The sequence shown here is derived from an EMBL/GenBank/DDBJ whole genome shotgun (WGS) entry which is preliminary data.</text>
</comment>
<sequence length="130" mass="14011">MDLELHNAARIGDEAEAGLLLHQGHNVNQQTSTGYTALHWAAGNGHLNMVRLLLNQGADINSKLQNGFTALHITAMEGHQEVARLLLNQAGINVNAKADLESTAEDLACYNRHTAIATLIQSHSSFVYGS</sequence>
<dbReference type="PANTHER" id="PTHR24198:SF165">
    <property type="entry name" value="ANKYRIN REPEAT-CONTAINING PROTEIN-RELATED"/>
    <property type="match status" value="1"/>
</dbReference>
<organism evidence="4 5">
    <name type="scientific">Meganyctiphanes norvegica</name>
    <name type="common">Northern krill</name>
    <name type="synonym">Thysanopoda norvegica</name>
    <dbReference type="NCBI Taxonomy" id="48144"/>
    <lineage>
        <taxon>Eukaryota</taxon>
        <taxon>Metazoa</taxon>
        <taxon>Ecdysozoa</taxon>
        <taxon>Arthropoda</taxon>
        <taxon>Crustacea</taxon>
        <taxon>Multicrustacea</taxon>
        <taxon>Malacostraca</taxon>
        <taxon>Eumalacostraca</taxon>
        <taxon>Eucarida</taxon>
        <taxon>Euphausiacea</taxon>
        <taxon>Euphausiidae</taxon>
        <taxon>Meganyctiphanes</taxon>
    </lineage>
</organism>
<evidence type="ECO:0000313" key="5">
    <source>
        <dbReference type="Proteomes" id="UP001497623"/>
    </source>
</evidence>
<dbReference type="SUPFAM" id="SSF48403">
    <property type="entry name" value="Ankyrin repeat"/>
    <property type="match status" value="1"/>
</dbReference>
<name>A0AAV2R658_MEGNR</name>
<proteinExistence type="predicted"/>
<keyword evidence="1" id="KW-0677">Repeat</keyword>
<keyword evidence="5" id="KW-1185">Reference proteome</keyword>
<gene>
    <name evidence="4" type="ORF">MNOR_LOCUS21324</name>
</gene>
<dbReference type="AlphaFoldDB" id="A0AAV2R658"/>
<keyword evidence="2 3" id="KW-0040">ANK repeat</keyword>
<evidence type="ECO:0000256" key="1">
    <source>
        <dbReference type="ARBA" id="ARBA00022737"/>
    </source>
</evidence>
<feature type="repeat" description="ANK" evidence="3">
    <location>
        <begin position="33"/>
        <end position="65"/>
    </location>
</feature>
<dbReference type="SMART" id="SM00248">
    <property type="entry name" value="ANK"/>
    <property type="match status" value="2"/>
</dbReference>
<dbReference type="PROSITE" id="PS50088">
    <property type="entry name" value="ANK_REPEAT"/>
    <property type="match status" value="2"/>
</dbReference>
<evidence type="ECO:0000256" key="2">
    <source>
        <dbReference type="ARBA" id="ARBA00023043"/>
    </source>
</evidence>
<dbReference type="InterPro" id="IPR002110">
    <property type="entry name" value="Ankyrin_rpt"/>
</dbReference>
<dbReference type="Gene3D" id="1.25.40.20">
    <property type="entry name" value="Ankyrin repeat-containing domain"/>
    <property type="match status" value="2"/>
</dbReference>
<dbReference type="InterPro" id="IPR036770">
    <property type="entry name" value="Ankyrin_rpt-contain_sf"/>
</dbReference>
<accession>A0AAV2R658</accession>
<dbReference type="Proteomes" id="UP001497623">
    <property type="component" value="Unassembled WGS sequence"/>
</dbReference>
<reference evidence="4 5" key="1">
    <citation type="submission" date="2024-05" db="EMBL/GenBank/DDBJ databases">
        <authorList>
            <person name="Wallberg A."/>
        </authorList>
    </citation>
    <scope>NUCLEOTIDE SEQUENCE [LARGE SCALE GENOMIC DNA]</scope>
</reference>
<protein>
    <submittedName>
        <fullName evidence="4">Uncharacterized protein</fullName>
    </submittedName>
</protein>
<feature type="repeat" description="ANK" evidence="3">
    <location>
        <begin position="66"/>
        <end position="99"/>
    </location>
</feature>
<dbReference type="Pfam" id="PF12796">
    <property type="entry name" value="Ank_2"/>
    <property type="match status" value="1"/>
</dbReference>
<dbReference type="PANTHER" id="PTHR24198">
    <property type="entry name" value="ANKYRIN REPEAT AND PROTEIN KINASE DOMAIN-CONTAINING PROTEIN"/>
    <property type="match status" value="1"/>
</dbReference>
<dbReference type="EMBL" id="CAXKWB010017106">
    <property type="protein sequence ID" value="CAL4117966.1"/>
    <property type="molecule type" value="Genomic_DNA"/>
</dbReference>